<dbReference type="AlphaFoldDB" id="A0A9W7A9P6"/>
<reference evidence="3" key="1">
    <citation type="journal article" date="2023" name="Commun. Biol.">
        <title>Genome analysis of Parmales, the sister group of diatoms, reveals the evolutionary specialization of diatoms from phago-mixotrophs to photoautotrophs.</title>
        <authorList>
            <person name="Ban H."/>
            <person name="Sato S."/>
            <person name="Yoshikawa S."/>
            <person name="Yamada K."/>
            <person name="Nakamura Y."/>
            <person name="Ichinomiya M."/>
            <person name="Sato N."/>
            <person name="Blanc-Mathieu R."/>
            <person name="Endo H."/>
            <person name="Kuwata A."/>
            <person name="Ogata H."/>
        </authorList>
    </citation>
    <scope>NUCLEOTIDE SEQUENCE [LARGE SCALE GENOMIC DNA]</scope>
    <source>
        <strain evidence="3">NIES 3701</strain>
    </source>
</reference>
<dbReference type="PANTHER" id="PTHR30383">
    <property type="entry name" value="THIOESTERASE 1/PROTEASE 1/LYSOPHOSPHOLIPASE L1"/>
    <property type="match status" value="1"/>
</dbReference>
<proteinExistence type="predicted"/>
<sequence>MRYLAFGDSLTAGMTNGHKDYPPAAFIQRLLGEKHIVVQEGIGGDLLEDMPRRLRTSLTERAAKHRGAVNCVIFWGGTNDIRCGRSAEDVFEHFGQVIETCRVNNSKLIVLTLPEMECEKAGSGSIGLNRKLFNELLKTNADEGRYRIVDIASAIPYFFLSGEEEKKQWYCDGLHFTKNGYEKVARLVIDVIRRRM</sequence>
<dbReference type="SUPFAM" id="SSF52266">
    <property type="entry name" value="SGNH hydrolase"/>
    <property type="match status" value="1"/>
</dbReference>
<protein>
    <recommendedName>
        <fullName evidence="1">SGNH hydrolase-type esterase domain-containing protein</fullName>
    </recommendedName>
</protein>
<dbReference type="EMBL" id="BRXY01000089">
    <property type="protein sequence ID" value="GMH63865.1"/>
    <property type="molecule type" value="Genomic_DNA"/>
</dbReference>
<name>A0A9W7A9P6_9STRA</name>
<dbReference type="Proteomes" id="UP001165085">
    <property type="component" value="Unassembled WGS sequence"/>
</dbReference>
<organism evidence="2 3">
    <name type="scientific">Triparma strigata</name>
    <dbReference type="NCBI Taxonomy" id="1606541"/>
    <lineage>
        <taxon>Eukaryota</taxon>
        <taxon>Sar</taxon>
        <taxon>Stramenopiles</taxon>
        <taxon>Ochrophyta</taxon>
        <taxon>Bolidophyceae</taxon>
        <taxon>Parmales</taxon>
        <taxon>Triparmaceae</taxon>
        <taxon>Triparma</taxon>
    </lineage>
</organism>
<dbReference type="PANTHER" id="PTHR30383:SF5">
    <property type="entry name" value="SGNH HYDROLASE-TYPE ESTERASE DOMAIN-CONTAINING PROTEIN"/>
    <property type="match status" value="1"/>
</dbReference>
<dbReference type="Gene3D" id="3.40.50.1110">
    <property type="entry name" value="SGNH hydrolase"/>
    <property type="match status" value="1"/>
</dbReference>
<gene>
    <name evidence="2" type="ORF">TrST_g9265</name>
</gene>
<dbReference type="GO" id="GO:0004622">
    <property type="term" value="F:phosphatidylcholine lysophospholipase activity"/>
    <property type="evidence" value="ECO:0007669"/>
    <property type="project" value="TreeGrafter"/>
</dbReference>
<dbReference type="InterPro" id="IPR013830">
    <property type="entry name" value="SGNH_hydro"/>
</dbReference>
<comment type="caution">
    <text evidence="2">The sequence shown here is derived from an EMBL/GenBank/DDBJ whole genome shotgun (WGS) entry which is preliminary data.</text>
</comment>
<dbReference type="OrthoDB" id="408760at2759"/>
<accession>A0A9W7A9P6</accession>
<dbReference type="InterPro" id="IPR036514">
    <property type="entry name" value="SGNH_hydro_sf"/>
</dbReference>
<evidence type="ECO:0000313" key="2">
    <source>
        <dbReference type="EMBL" id="GMH63865.1"/>
    </source>
</evidence>
<evidence type="ECO:0000313" key="3">
    <source>
        <dbReference type="Proteomes" id="UP001165085"/>
    </source>
</evidence>
<feature type="domain" description="SGNH hydrolase-type esterase" evidence="1">
    <location>
        <begin position="5"/>
        <end position="182"/>
    </location>
</feature>
<dbReference type="InterPro" id="IPR051532">
    <property type="entry name" value="Ester_Hydrolysis_Enzymes"/>
</dbReference>
<evidence type="ECO:0000259" key="1">
    <source>
        <dbReference type="Pfam" id="PF13472"/>
    </source>
</evidence>
<dbReference type="Pfam" id="PF13472">
    <property type="entry name" value="Lipase_GDSL_2"/>
    <property type="match status" value="1"/>
</dbReference>
<keyword evidence="3" id="KW-1185">Reference proteome</keyword>